<evidence type="ECO:0008006" key="3">
    <source>
        <dbReference type="Google" id="ProtNLM"/>
    </source>
</evidence>
<evidence type="ECO:0000313" key="1">
    <source>
        <dbReference type="EMBL" id="KRM74495.1"/>
    </source>
</evidence>
<evidence type="ECO:0000313" key="2">
    <source>
        <dbReference type="Proteomes" id="UP000051845"/>
    </source>
</evidence>
<accession>A0A0R2B592</accession>
<comment type="caution">
    <text evidence="1">The sequence shown here is derived from an EMBL/GenBank/DDBJ whole genome shotgun (WGS) entry which is preliminary data.</text>
</comment>
<sequence length="78" mass="8697">MAKDSAKTVLQLVFKGEDEKLHTFSFNKAVPDLDESTIKKAMTTVTTLDMFAKQGVQLYLNVASAAYVDTVNRHVFEV</sequence>
<protein>
    <recommendedName>
        <fullName evidence="3">DUF2922 domain-containing protein</fullName>
    </recommendedName>
</protein>
<reference evidence="1 2" key="1">
    <citation type="journal article" date="2015" name="Genome Announc.">
        <title>Expanding the biotechnology potential of lactobacilli through comparative genomics of 213 strains and associated genera.</title>
        <authorList>
            <person name="Sun Z."/>
            <person name="Harris H.M."/>
            <person name="McCann A."/>
            <person name="Guo C."/>
            <person name="Argimon S."/>
            <person name="Zhang W."/>
            <person name="Yang X."/>
            <person name="Jeffery I.B."/>
            <person name="Cooney J.C."/>
            <person name="Kagawa T.F."/>
            <person name="Liu W."/>
            <person name="Song Y."/>
            <person name="Salvetti E."/>
            <person name="Wrobel A."/>
            <person name="Rasinkangas P."/>
            <person name="Parkhill J."/>
            <person name="Rea M.C."/>
            <person name="O'Sullivan O."/>
            <person name="Ritari J."/>
            <person name="Douillard F.P."/>
            <person name="Paul Ross R."/>
            <person name="Yang R."/>
            <person name="Briner A.E."/>
            <person name="Felis G.E."/>
            <person name="de Vos W.M."/>
            <person name="Barrangou R."/>
            <person name="Klaenhammer T.R."/>
            <person name="Caufield P.W."/>
            <person name="Cui Y."/>
            <person name="Zhang H."/>
            <person name="O'Toole P.W."/>
        </authorList>
    </citation>
    <scope>NUCLEOTIDE SEQUENCE [LARGE SCALE GENOMIC DNA]</scope>
    <source>
        <strain evidence="1 2">DSM 20515</strain>
    </source>
</reference>
<gene>
    <name evidence="1" type="ORF">FC82_GL000124</name>
</gene>
<dbReference type="STRING" id="33960.TY91_15945"/>
<dbReference type="PATRIC" id="fig|1423733.4.peg.133"/>
<dbReference type="RefSeq" id="WP_054762160.1">
    <property type="nucleotide sequence ID" value="NZ_AYYR01000078.1"/>
</dbReference>
<dbReference type="AlphaFoldDB" id="A0A0R2B592"/>
<dbReference type="Proteomes" id="UP000051845">
    <property type="component" value="Unassembled WGS sequence"/>
</dbReference>
<proteinExistence type="predicted"/>
<organism evidence="1 2">
    <name type="scientific">Secundilactobacillus collinoides DSM 20515 = JCM 1123</name>
    <dbReference type="NCBI Taxonomy" id="1423733"/>
    <lineage>
        <taxon>Bacteria</taxon>
        <taxon>Bacillati</taxon>
        <taxon>Bacillota</taxon>
        <taxon>Bacilli</taxon>
        <taxon>Lactobacillales</taxon>
        <taxon>Lactobacillaceae</taxon>
        <taxon>Secundilactobacillus</taxon>
    </lineage>
</organism>
<dbReference type="EMBL" id="AYYR01000078">
    <property type="protein sequence ID" value="KRM74495.1"/>
    <property type="molecule type" value="Genomic_DNA"/>
</dbReference>
<name>A0A0R2B592_SECCO</name>
<dbReference type="Pfam" id="PF11148">
    <property type="entry name" value="DUF2922"/>
    <property type="match status" value="1"/>
</dbReference>
<dbReference type="InterPro" id="IPR021321">
    <property type="entry name" value="DUF2922"/>
</dbReference>